<dbReference type="EMBL" id="MU273465">
    <property type="protein sequence ID" value="KAI0037166.1"/>
    <property type="molecule type" value="Genomic_DNA"/>
</dbReference>
<sequence length="242" mass="25321">MCFGTKKQGAKFDDAPATSSSKPAEKPSNGEVKAASAAAASAGPKVAIVVYSMYGHVAKLAEAEKAGVEQAGGKATIYQIAETLPQEILTLMHAPPKPDYPVLDPNDLPQFDAFLFGIPTRFGNFPAQWKAFWDATGQLWAKGALSGKFAGVFVSTAGLGGGQESTVFASLSTLAHHGISYVPLGYKHAFAQLSNLSEVHGGSPWGAGTFSASDGSRQPSALELEIATIQGKAFYEFVHKAL</sequence>
<name>A0ACB8QZ48_9AGAM</name>
<keyword evidence="2" id="KW-1185">Reference proteome</keyword>
<organism evidence="1 2">
    <name type="scientific">Vararia minispora EC-137</name>
    <dbReference type="NCBI Taxonomy" id="1314806"/>
    <lineage>
        <taxon>Eukaryota</taxon>
        <taxon>Fungi</taxon>
        <taxon>Dikarya</taxon>
        <taxon>Basidiomycota</taxon>
        <taxon>Agaricomycotina</taxon>
        <taxon>Agaricomycetes</taxon>
        <taxon>Russulales</taxon>
        <taxon>Lachnocladiaceae</taxon>
        <taxon>Vararia</taxon>
    </lineage>
</organism>
<accession>A0ACB8QZ48</accession>
<evidence type="ECO:0000313" key="1">
    <source>
        <dbReference type="EMBL" id="KAI0037166.1"/>
    </source>
</evidence>
<proteinExistence type="predicted"/>
<comment type="caution">
    <text evidence="1">The sequence shown here is derived from an EMBL/GenBank/DDBJ whole genome shotgun (WGS) entry which is preliminary data.</text>
</comment>
<protein>
    <submittedName>
        <fullName evidence="1">NADH-quinone oxidoreductase</fullName>
    </submittedName>
</protein>
<reference evidence="1" key="1">
    <citation type="submission" date="2021-02" db="EMBL/GenBank/DDBJ databases">
        <authorList>
            <consortium name="DOE Joint Genome Institute"/>
            <person name="Ahrendt S."/>
            <person name="Looney B.P."/>
            <person name="Miyauchi S."/>
            <person name="Morin E."/>
            <person name="Drula E."/>
            <person name="Courty P.E."/>
            <person name="Chicoki N."/>
            <person name="Fauchery L."/>
            <person name="Kohler A."/>
            <person name="Kuo A."/>
            <person name="Labutti K."/>
            <person name="Pangilinan J."/>
            <person name="Lipzen A."/>
            <person name="Riley R."/>
            <person name="Andreopoulos W."/>
            <person name="He G."/>
            <person name="Johnson J."/>
            <person name="Barry K.W."/>
            <person name="Grigoriev I.V."/>
            <person name="Nagy L."/>
            <person name="Hibbett D."/>
            <person name="Henrissat B."/>
            <person name="Matheny P.B."/>
            <person name="Labbe J."/>
            <person name="Martin F."/>
        </authorList>
    </citation>
    <scope>NUCLEOTIDE SEQUENCE</scope>
    <source>
        <strain evidence="1">EC-137</strain>
    </source>
</reference>
<gene>
    <name evidence="1" type="ORF">K488DRAFT_81391</name>
</gene>
<dbReference type="Proteomes" id="UP000814128">
    <property type="component" value="Unassembled WGS sequence"/>
</dbReference>
<reference evidence="1" key="2">
    <citation type="journal article" date="2022" name="New Phytol.">
        <title>Evolutionary transition to the ectomycorrhizal habit in the genomes of a hyperdiverse lineage of mushroom-forming fungi.</title>
        <authorList>
            <person name="Looney B."/>
            <person name="Miyauchi S."/>
            <person name="Morin E."/>
            <person name="Drula E."/>
            <person name="Courty P.E."/>
            <person name="Kohler A."/>
            <person name="Kuo A."/>
            <person name="LaButti K."/>
            <person name="Pangilinan J."/>
            <person name="Lipzen A."/>
            <person name="Riley R."/>
            <person name="Andreopoulos W."/>
            <person name="He G."/>
            <person name="Johnson J."/>
            <person name="Nolan M."/>
            <person name="Tritt A."/>
            <person name="Barry K.W."/>
            <person name="Grigoriev I.V."/>
            <person name="Nagy L.G."/>
            <person name="Hibbett D."/>
            <person name="Henrissat B."/>
            <person name="Matheny P.B."/>
            <person name="Labbe J."/>
            <person name="Martin F.M."/>
        </authorList>
    </citation>
    <scope>NUCLEOTIDE SEQUENCE</scope>
    <source>
        <strain evidence="1">EC-137</strain>
    </source>
</reference>
<evidence type="ECO:0000313" key="2">
    <source>
        <dbReference type="Proteomes" id="UP000814128"/>
    </source>
</evidence>